<name>A0A517YGR2_9BACT</name>
<evidence type="ECO:0000313" key="2">
    <source>
        <dbReference type="EMBL" id="QDU29420.1"/>
    </source>
</evidence>
<feature type="region of interest" description="Disordered" evidence="1">
    <location>
        <begin position="120"/>
        <end position="167"/>
    </location>
</feature>
<reference evidence="2 3" key="1">
    <citation type="submission" date="2019-02" db="EMBL/GenBank/DDBJ databases">
        <title>Deep-cultivation of Planctomycetes and their phenomic and genomic characterization uncovers novel biology.</title>
        <authorList>
            <person name="Wiegand S."/>
            <person name="Jogler M."/>
            <person name="Boedeker C."/>
            <person name="Pinto D."/>
            <person name="Vollmers J."/>
            <person name="Rivas-Marin E."/>
            <person name="Kohn T."/>
            <person name="Peeters S.H."/>
            <person name="Heuer A."/>
            <person name="Rast P."/>
            <person name="Oberbeckmann S."/>
            <person name="Bunk B."/>
            <person name="Jeske O."/>
            <person name="Meyerdierks A."/>
            <person name="Storesund J.E."/>
            <person name="Kallscheuer N."/>
            <person name="Luecker S."/>
            <person name="Lage O.M."/>
            <person name="Pohl T."/>
            <person name="Merkel B.J."/>
            <person name="Hornburger P."/>
            <person name="Mueller R.-W."/>
            <person name="Bruemmer F."/>
            <person name="Labrenz M."/>
            <person name="Spormann A.M."/>
            <person name="Op den Camp H."/>
            <person name="Overmann J."/>
            <person name="Amann R."/>
            <person name="Jetten M.S.M."/>
            <person name="Mascher T."/>
            <person name="Medema M.H."/>
            <person name="Devos D.P."/>
            <person name="Kaster A.-K."/>
            <person name="Ovreas L."/>
            <person name="Rohde M."/>
            <person name="Galperin M.Y."/>
            <person name="Jogler C."/>
        </authorList>
    </citation>
    <scope>NUCLEOTIDE SEQUENCE [LARGE SCALE GENOMIC DNA]</scope>
    <source>
        <strain evidence="2 3">ETA_A8</strain>
    </source>
</reference>
<dbReference type="RefSeq" id="WP_145093195.1">
    <property type="nucleotide sequence ID" value="NZ_CP036274.1"/>
</dbReference>
<sequence length="167" mass="19046">MLRQEAFDRLCVKYPEAMMVRATLENALPPTFVDEVFSQHAGRRKSRKLLFSTVVALLSLVVCRVRNSVHASYQLMEQEISVGVKAVYNRLNSLPTRYADKTPQAIAAELLRLVEHVSMRKLKKHPRGKKKPVPKRECPKDQPHFATSRVLAAAKAKNNRSKRKAEK</sequence>
<dbReference type="EMBL" id="CP036274">
    <property type="protein sequence ID" value="QDU29420.1"/>
    <property type="molecule type" value="Genomic_DNA"/>
</dbReference>
<dbReference type="AlphaFoldDB" id="A0A517YGR2"/>
<organism evidence="2 3">
    <name type="scientific">Anatilimnocola aggregata</name>
    <dbReference type="NCBI Taxonomy" id="2528021"/>
    <lineage>
        <taxon>Bacteria</taxon>
        <taxon>Pseudomonadati</taxon>
        <taxon>Planctomycetota</taxon>
        <taxon>Planctomycetia</taxon>
        <taxon>Pirellulales</taxon>
        <taxon>Pirellulaceae</taxon>
        <taxon>Anatilimnocola</taxon>
    </lineage>
</organism>
<feature type="compositionally biased region" description="Basic residues" evidence="1">
    <location>
        <begin position="157"/>
        <end position="167"/>
    </location>
</feature>
<gene>
    <name evidence="2" type="ORF">ETAA8_45300</name>
</gene>
<keyword evidence="3" id="KW-1185">Reference proteome</keyword>
<accession>A0A517YGR2</accession>
<dbReference type="OrthoDB" id="231179at2"/>
<evidence type="ECO:0000313" key="3">
    <source>
        <dbReference type="Proteomes" id="UP000315017"/>
    </source>
</evidence>
<protein>
    <submittedName>
        <fullName evidence="2">Uncharacterized protein</fullName>
    </submittedName>
</protein>
<evidence type="ECO:0000256" key="1">
    <source>
        <dbReference type="SAM" id="MobiDB-lite"/>
    </source>
</evidence>
<dbReference type="Proteomes" id="UP000315017">
    <property type="component" value="Chromosome"/>
</dbReference>
<feature type="compositionally biased region" description="Basic residues" evidence="1">
    <location>
        <begin position="120"/>
        <end position="133"/>
    </location>
</feature>
<dbReference type="KEGG" id="aagg:ETAA8_45300"/>
<proteinExistence type="predicted"/>
<feature type="compositionally biased region" description="Basic and acidic residues" evidence="1">
    <location>
        <begin position="134"/>
        <end position="143"/>
    </location>
</feature>